<gene>
    <name evidence="2" type="ORF">TCAL_08083</name>
    <name evidence="3" type="ORF">TCAL_17405</name>
</gene>
<feature type="domain" description="Formyl transferase N-terminal" evidence="1">
    <location>
        <begin position="114"/>
        <end position="184"/>
    </location>
</feature>
<dbReference type="AlphaFoldDB" id="A0A553NU05"/>
<evidence type="ECO:0000313" key="4">
    <source>
        <dbReference type="Proteomes" id="UP000318571"/>
    </source>
</evidence>
<organism evidence="2 4">
    <name type="scientific">Tigriopus californicus</name>
    <name type="common">Marine copepod</name>
    <dbReference type="NCBI Taxonomy" id="6832"/>
    <lineage>
        <taxon>Eukaryota</taxon>
        <taxon>Metazoa</taxon>
        <taxon>Ecdysozoa</taxon>
        <taxon>Arthropoda</taxon>
        <taxon>Crustacea</taxon>
        <taxon>Multicrustacea</taxon>
        <taxon>Hexanauplia</taxon>
        <taxon>Copepoda</taxon>
        <taxon>Harpacticoida</taxon>
        <taxon>Harpacticidae</taxon>
        <taxon>Tigriopus</taxon>
    </lineage>
</organism>
<dbReference type="EMBL" id="VCGU01000010">
    <property type="protein sequence ID" value="TRY69597.1"/>
    <property type="molecule type" value="Genomic_DNA"/>
</dbReference>
<dbReference type="Pfam" id="PF00551">
    <property type="entry name" value="Formyl_trans_N"/>
    <property type="match status" value="1"/>
</dbReference>
<dbReference type="Proteomes" id="UP000318571">
    <property type="component" value="Chromosome 1"/>
</dbReference>
<dbReference type="InterPro" id="IPR002376">
    <property type="entry name" value="Formyl_transf_N"/>
</dbReference>
<dbReference type="STRING" id="6832.A0A553NU05"/>
<protein>
    <recommendedName>
        <fullName evidence="1">Formyl transferase N-terminal domain-containing protein</fullName>
    </recommendedName>
</protein>
<accession>A0A553NU05</accession>
<dbReference type="SUPFAM" id="SSF53328">
    <property type="entry name" value="Formyltransferase"/>
    <property type="match status" value="1"/>
</dbReference>
<name>A0A553NU05_TIGCA</name>
<dbReference type="GO" id="GO:0005739">
    <property type="term" value="C:mitochondrion"/>
    <property type="evidence" value="ECO:0007669"/>
    <property type="project" value="TreeGrafter"/>
</dbReference>
<proteinExistence type="predicted"/>
<evidence type="ECO:0000313" key="2">
    <source>
        <dbReference type="EMBL" id="TRY68917.1"/>
    </source>
</evidence>
<dbReference type="Gene3D" id="3.40.50.12230">
    <property type="match status" value="1"/>
</dbReference>
<reference evidence="2 4" key="1">
    <citation type="journal article" date="2018" name="Nat. Ecol. Evol.">
        <title>Genomic signatures of mitonuclear coevolution across populations of Tigriopus californicus.</title>
        <authorList>
            <person name="Barreto F.S."/>
            <person name="Watson E.T."/>
            <person name="Lima T.G."/>
            <person name="Willett C.S."/>
            <person name="Edmands S."/>
            <person name="Li W."/>
            <person name="Burton R.S."/>
        </authorList>
    </citation>
    <scope>NUCLEOTIDE SEQUENCE [LARGE SCALE GENOMIC DNA]</scope>
    <source>
        <strain evidence="2 4">San Diego</strain>
    </source>
</reference>
<dbReference type="PANTHER" id="PTHR11138">
    <property type="entry name" value="METHIONYL-TRNA FORMYLTRANSFERASE"/>
    <property type="match status" value="1"/>
</dbReference>
<reference evidence="2" key="2">
    <citation type="submission" date="2019-05" db="EMBL/GenBank/DDBJ databases">
        <authorList>
            <person name="Barreto F.S."/>
            <person name="Watson E.T."/>
            <person name="Lima T.G."/>
            <person name="Willett C.S."/>
            <person name="Edmands S."/>
            <person name="Li W."/>
            <person name="Burton R.S."/>
        </authorList>
    </citation>
    <scope>NUCLEOTIDE SEQUENCE</scope>
    <source>
        <strain evidence="2">San Diego</strain>
    </source>
</reference>
<dbReference type="InterPro" id="IPR036477">
    <property type="entry name" value="Formyl_transf_N_sf"/>
</dbReference>
<evidence type="ECO:0000259" key="1">
    <source>
        <dbReference type="Pfam" id="PF00551"/>
    </source>
</evidence>
<dbReference type="PANTHER" id="PTHR11138:SF5">
    <property type="entry name" value="METHIONYL-TRNA FORMYLTRANSFERASE, MITOCHONDRIAL"/>
    <property type="match status" value="1"/>
</dbReference>
<keyword evidence="4" id="KW-1185">Reference proteome</keyword>
<sequence length="232" mass="25534">MGMMLPPGWIGGSYRQLCHSKSATPPFRVLFFGTDRFAVQTLQALRQQQLSPHGAVSQLEVCSPPMRHLVPKVRAYSAQEGLILHDQWPPPIKTGTFDLGIVASFGKMIPRPLIQSWRGASPIAHALMHGDTETGISIMEIEPHHFDVGVVLAQQKCGIGPNETRQTLTDKLSVMGANLMIQVIQNLSWYRGQKQPQSTKGVTYDIDIGQTVSLAMLPASRDDHNFGTIAQD</sequence>
<evidence type="ECO:0000313" key="3">
    <source>
        <dbReference type="EMBL" id="TRY69597.1"/>
    </source>
</evidence>
<dbReference type="EMBL" id="VCGU01000010">
    <property type="protein sequence ID" value="TRY68917.1"/>
    <property type="molecule type" value="Genomic_DNA"/>
</dbReference>
<comment type="caution">
    <text evidence="2">The sequence shown here is derived from an EMBL/GenBank/DDBJ whole genome shotgun (WGS) entry which is preliminary data.</text>
</comment>
<dbReference type="GO" id="GO:0004479">
    <property type="term" value="F:methionyl-tRNA formyltransferase activity"/>
    <property type="evidence" value="ECO:0007669"/>
    <property type="project" value="TreeGrafter"/>
</dbReference>